<dbReference type="Pfam" id="PF10551">
    <property type="entry name" value="MULE"/>
    <property type="match status" value="1"/>
</dbReference>
<evidence type="ECO:0000313" key="3">
    <source>
        <dbReference type="Proteomes" id="UP000504618"/>
    </source>
</evidence>
<sequence length="578" mass="67705">MEEICGKKPGSIIYVYDDYTYNKDSRNTNILRCNTRRSTKCPGTLKIDKDGKIHIVQDHNHLKVQWKAKQFAMKQEMLQLCRDTSLPLKEIFDSVCRKYPETAATLSYGTLKYSLYRERLKLRPSLPRDMETFIRTLSTYEPLEQFYKGHVICSDGKKALIFTSNELLQELQKSTELYVDGTFHIVPRVPLMSQMYTIHTRHMNVGIAMIFILCESRSSNMYRAIWNRIIELAPVLQQNLKFIMSDYEMAAMKVINEQFPTAEIHGCWFHYNQALLRQWRRLGLMDAPKSVLSMIMTMALIPSDCFEEALSFIQLEVDQISQEYPAVNDFLAYVRKTWLPLASKVSVYDCPARTNNITECFHSIVGRKFGKSQNIWSFLDNLRKLIIDEELKLKRLKSTEISGHYTSIKSKIRDNKILKLQKYFATGRLHLNSFLRSFNDTCEDILKNDLLLEGNNNNPIFDQRYNYVHPETNSNTLCNTENEAKINIKRQTPLQELNLKETNTSHAKCCKRKWDLLNTDKENLNREHKTALEQNNNFPKLPNLYVVLHKIDETSNKKVTKTNKLSKKQRNQKKMIRK</sequence>
<accession>A0A6J1QMA1</accession>
<keyword evidence="3" id="KW-1185">Reference proteome</keyword>
<protein>
    <submittedName>
        <fullName evidence="4">Uncharacterized protein LOC112462178</fullName>
    </submittedName>
</protein>
<dbReference type="OrthoDB" id="90756at2759"/>
<feature type="region of interest" description="Disordered" evidence="1">
    <location>
        <begin position="558"/>
        <end position="578"/>
    </location>
</feature>
<organism evidence="3 4">
    <name type="scientific">Temnothorax curvispinosus</name>
    <dbReference type="NCBI Taxonomy" id="300111"/>
    <lineage>
        <taxon>Eukaryota</taxon>
        <taxon>Metazoa</taxon>
        <taxon>Ecdysozoa</taxon>
        <taxon>Arthropoda</taxon>
        <taxon>Hexapoda</taxon>
        <taxon>Insecta</taxon>
        <taxon>Pterygota</taxon>
        <taxon>Neoptera</taxon>
        <taxon>Endopterygota</taxon>
        <taxon>Hymenoptera</taxon>
        <taxon>Apocrita</taxon>
        <taxon>Aculeata</taxon>
        <taxon>Formicoidea</taxon>
        <taxon>Formicidae</taxon>
        <taxon>Myrmicinae</taxon>
        <taxon>Temnothorax</taxon>
    </lineage>
</organism>
<gene>
    <name evidence="4" type="primary">LOC112462178</name>
</gene>
<feature type="domain" description="MULE transposase" evidence="2">
    <location>
        <begin position="178"/>
        <end position="273"/>
    </location>
</feature>
<dbReference type="GeneID" id="112462178"/>
<dbReference type="InterPro" id="IPR018289">
    <property type="entry name" value="MULE_transposase_dom"/>
</dbReference>
<evidence type="ECO:0000313" key="4">
    <source>
        <dbReference type="RefSeq" id="XP_024883574.1"/>
    </source>
</evidence>
<proteinExistence type="predicted"/>
<reference evidence="4" key="1">
    <citation type="submission" date="2025-08" db="UniProtKB">
        <authorList>
            <consortium name="RefSeq"/>
        </authorList>
    </citation>
    <scope>IDENTIFICATION</scope>
    <source>
        <tissue evidence="4">Whole body</tissue>
    </source>
</reference>
<evidence type="ECO:0000259" key="2">
    <source>
        <dbReference type="Pfam" id="PF10551"/>
    </source>
</evidence>
<dbReference type="RefSeq" id="XP_024883574.1">
    <property type="nucleotide sequence ID" value="XM_025027806.1"/>
</dbReference>
<dbReference type="Gene3D" id="2.20.25.240">
    <property type="match status" value="1"/>
</dbReference>
<dbReference type="AlphaFoldDB" id="A0A6J1QMA1"/>
<name>A0A6J1QMA1_9HYME</name>
<evidence type="ECO:0000256" key="1">
    <source>
        <dbReference type="SAM" id="MobiDB-lite"/>
    </source>
</evidence>
<dbReference type="Proteomes" id="UP000504618">
    <property type="component" value="Unplaced"/>
</dbReference>